<feature type="transmembrane region" description="Helical" evidence="1">
    <location>
        <begin position="12"/>
        <end position="30"/>
    </location>
</feature>
<name>A0A1C6KFB9_9FIRM</name>
<dbReference type="EMBL" id="FMHG01000051">
    <property type="protein sequence ID" value="SCJ92993.1"/>
    <property type="molecule type" value="Genomic_DNA"/>
</dbReference>
<keyword evidence="1" id="KW-1133">Transmembrane helix</keyword>
<gene>
    <name evidence="2" type="ORF">SAMEA3545359_02922</name>
</gene>
<keyword evidence="1" id="KW-0472">Membrane</keyword>
<reference evidence="2" key="1">
    <citation type="submission" date="2015-09" db="EMBL/GenBank/DDBJ databases">
        <authorList>
            <consortium name="Pathogen Informatics"/>
        </authorList>
    </citation>
    <scope>NUCLEOTIDE SEQUENCE</scope>
    <source>
        <strain evidence="2">2789STDY5834896</strain>
    </source>
</reference>
<proteinExistence type="predicted"/>
<evidence type="ECO:0000313" key="2">
    <source>
        <dbReference type="EMBL" id="SCJ92993.1"/>
    </source>
</evidence>
<protein>
    <submittedName>
        <fullName evidence="2">Uncharacterized protein</fullName>
    </submittedName>
</protein>
<accession>A0A1C6KFB9</accession>
<organism evidence="2">
    <name type="scientific">uncultured Anaerotruncus sp</name>
    <dbReference type="NCBI Taxonomy" id="905011"/>
    <lineage>
        <taxon>Bacteria</taxon>
        <taxon>Bacillati</taxon>
        <taxon>Bacillota</taxon>
        <taxon>Clostridia</taxon>
        <taxon>Eubacteriales</taxon>
        <taxon>Oscillospiraceae</taxon>
        <taxon>Anaerotruncus</taxon>
        <taxon>environmental samples</taxon>
    </lineage>
</organism>
<sequence length="43" mass="4593">MIHTRVSVGKDVVDVLAGSLVLCILCIGYGKSVFGQIHISHIL</sequence>
<evidence type="ECO:0000256" key="1">
    <source>
        <dbReference type="SAM" id="Phobius"/>
    </source>
</evidence>
<keyword evidence="1" id="KW-0812">Transmembrane</keyword>
<dbReference type="AlphaFoldDB" id="A0A1C6KFB9"/>